<keyword evidence="5" id="KW-1185">Reference proteome</keyword>
<evidence type="ECO:0000313" key="2">
    <source>
        <dbReference type="EMBL" id="GET22431.1"/>
    </source>
</evidence>
<name>A0A2P8C719_9BACT</name>
<gene>
    <name evidence="3" type="ORF">CLV93_11364</name>
    <name evidence="2" type="ORF">JCM18694_26770</name>
</gene>
<sequence length="333" mass="38039">MTTKSLLTSLLILFSLSGCYTTNNFGFVDMQVMEPATVSLPDSIVNLAIVDFHRTQKADETDLKTNADSIVDRYAAETLKGFKSQTDSVQYFNRVEVVSNGLDFMPKGLLFPDSVLRHKLSALADSLGVQTLVALDTVWLSDNSKKTQLVKKVVLGSRWGFFNALGDSKTYWKIYTDTMLWIPNRTESIAYEKNNRYPKTFVEVLDTYGENNGARVAMLFVPSWKWTDRLIYYSGNDEMKKADTLATKNQWKEAAEIWTKMSKSDNKNIRAKATFNMALACEMLGHIELALEWVSKSYHVYDNEDHKQKCMDYINILATRLQQERKLKKQFGG</sequence>
<dbReference type="PROSITE" id="PS51257">
    <property type="entry name" value="PROKAR_LIPOPROTEIN"/>
    <property type="match status" value="1"/>
</dbReference>
<dbReference type="AlphaFoldDB" id="A0A2P8C719"/>
<dbReference type="OrthoDB" id="1115705at2"/>
<reference evidence="2 5" key="2">
    <citation type="submission" date="2019-10" db="EMBL/GenBank/DDBJ databases">
        <title>Prolixibacter strains distinguished by the presence of nitrate reductase genes were adept at nitrate-dependent anaerobic corrosion of metallic iron and carbon steel.</title>
        <authorList>
            <person name="Iino T."/>
            <person name="Shono N."/>
            <person name="Ito K."/>
            <person name="Nakamura R."/>
            <person name="Sueoka K."/>
            <person name="Harayama S."/>
            <person name="Ohkuma M."/>
        </authorList>
    </citation>
    <scope>NUCLEOTIDE SEQUENCE [LARGE SCALE GENOMIC DNA]</scope>
    <source>
        <strain evidence="2 5">MIC1-1</strain>
    </source>
</reference>
<protein>
    <recommendedName>
        <fullName evidence="6">Tetratricopeptide repeat protein</fullName>
    </recommendedName>
</protein>
<dbReference type="InterPro" id="IPR045921">
    <property type="entry name" value="DUF6340"/>
</dbReference>
<dbReference type="Proteomes" id="UP000396862">
    <property type="component" value="Unassembled WGS sequence"/>
</dbReference>
<keyword evidence="1" id="KW-0732">Signal</keyword>
<evidence type="ECO:0000256" key="1">
    <source>
        <dbReference type="SAM" id="SignalP"/>
    </source>
</evidence>
<evidence type="ECO:0008006" key="6">
    <source>
        <dbReference type="Google" id="ProtNLM"/>
    </source>
</evidence>
<dbReference type="InterPro" id="IPR011990">
    <property type="entry name" value="TPR-like_helical_dom_sf"/>
</dbReference>
<evidence type="ECO:0000313" key="4">
    <source>
        <dbReference type="Proteomes" id="UP000240621"/>
    </source>
</evidence>
<proteinExistence type="predicted"/>
<dbReference type="RefSeq" id="WP_146142075.1">
    <property type="nucleotide sequence ID" value="NZ_BLAU01000001.1"/>
</dbReference>
<organism evidence="3 4">
    <name type="scientific">Prolixibacter denitrificans</name>
    <dbReference type="NCBI Taxonomy" id="1541063"/>
    <lineage>
        <taxon>Bacteria</taxon>
        <taxon>Pseudomonadati</taxon>
        <taxon>Bacteroidota</taxon>
        <taxon>Bacteroidia</taxon>
        <taxon>Marinilabiliales</taxon>
        <taxon>Prolixibacteraceae</taxon>
        <taxon>Prolixibacter</taxon>
    </lineage>
</organism>
<dbReference type="Gene3D" id="1.25.40.10">
    <property type="entry name" value="Tetratricopeptide repeat domain"/>
    <property type="match status" value="1"/>
</dbReference>
<evidence type="ECO:0000313" key="3">
    <source>
        <dbReference type="EMBL" id="PSK80770.1"/>
    </source>
</evidence>
<dbReference type="EMBL" id="BLAU01000001">
    <property type="protein sequence ID" value="GET22431.1"/>
    <property type="molecule type" value="Genomic_DNA"/>
</dbReference>
<dbReference type="EMBL" id="PYGC01000013">
    <property type="protein sequence ID" value="PSK80770.1"/>
    <property type="molecule type" value="Genomic_DNA"/>
</dbReference>
<comment type="caution">
    <text evidence="3">The sequence shown here is derived from an EMBL/GenBank/DDBJ whole genome shotgun (WGS) entry which is preliminary data.</text>
</comment>
<reference evidence="3 4" key="1">
    <citation type="submission" date="2018-03" db="EMBL/GenBank/DDBJ databases">
        <title>Genomic Encyclopedia of Archaeal and Bacterial Type Strains, Phase II (KMG-II): from individual species to whole genera.</title>
        <authorList>
            <person name="Goeker M."/>
        </authorList>
    </citation>
    <scope>NUCLEOTIDE SEQUENCE [LARGE SCALE GENOMIC DNA]</scope>
    <source>
        <strain evidence="3 4">DSM 27267</strain>
    </source>
</reference>
<dbReference type="SUPFAM" id="SSF48452">
    <property type="entry name" value="TPR-like"/>
    <property type="match status" value="1"/>
</dbReference>
<feature type="signal peptide" evidence="1">
    <location>
        <begin position="1"/>
        <end position="20"/>
    </location>
</feature>
<accession>A0A2P8C719</accession>
<dbReference type="Proteomes" id="UP000240621">
    <property type="component" value="Unassembled WGS sequence"/>
</dbReference>
<evidence type="ECO:0000313" key="5">
    <source>
        <dbReference type="Proteomes" id="UP000396862"/>
    </source>
</evidence>
<dbReference type="Pfam" id="PF19867">
    <property type="entry name" value="DUF6340"/>
    <property type="match status" value="1"/>
</dbReference>
<feature type="chain" id="PRO_5015116821" description="Tetratricopeptide repeat protein" evidence="1">
    <location>
        <begin position="21"/>
        <end position="333"/>
    </location>
</feature>